<organism evidence="5 6">
    <name type="scientific">Bacillus smithii 7_3_47FAA</name>
    <dbReference type="NCBI Taxonomy" id="665952"/>
    <lineage>
        <taxon>Bacteria</taxon>
        <taxon>Bacillati</taxon>
        <taxon>Bacillota</taxon>
        <taxon>Bacilli</taxon>
        <taxon>Bacillales</taxon>
        <taxon>Bacillaceae</taxon>
        <taxon>Bacillus</taxon>
    </lineage>
</organism>
<dbReference type="PRINTS" id="PR00035">
    <property type="entry name" value="HTHGNTR"/>
</dbReference>
<accession>G9QH56</accession>
<keyword evidence="2" id="KW-0238">DNA-binding</keyword>
<dbReference type="Pfam" id="PF07729">
    <property type="entry name" value="FCD"/>
    <property type="match status" value="1"/>
</dbReference>
<name>G9QH56_9BACI</name>
<dbReference type="Pfam" id="PF00392">
    <property type="entry name" value="GntR"/>
    <property type="match status" value="1"/>
</dbReference>
<dbReference type="EMBL" id="ACWF01000007">
    <property type="protein sequence ID" value="EHL79563.1"/>
    <property type="molecule type" value="Genomic_DNA"/>
</dbReference>
<dbReference type="Proteomes" id="UP000011747">
    <property type="component" value="Unassembled WGS sequence"/>
</dbReference>
<keyword evidence="6" id="KW-1185">Reference proteome</keyword>
<dbReference type="InterPro" id="IPR036390">
    <property type="entry name" value="WH_DNA-bd_sf"/>
</dbReference>
<dbReference type="PATRIC" id="fig|665952.3.peg.235"/>
<evidence type="ECO:0000256" key="1">
    <source>
        <dbReference type="ARBA" id="ARBA00023015"/>
    </source>
</evidence>
<dbReference type="SUPFAM" id="SSF48008">
    <property type="entry name" value="GntR ligand-binding domain-like"/>
    <property type="match status" value="1"/>
</dbReference>
<gene>
    <name evidence="5" type="ORF">HMPREF1015_01115</name>
</gene>
<dbReference type="SMART" id="SM00895">
    <property type="entry name" value="FCD"/>
    <property type="match status" value="1"/>
</dbReference>
<feature type="domain" description="HTH gntR-type" evidence="4">
    <location>
        <begin position="9"/>
        <end position="77"/>
    </location>
</feature>
<sequence length="244" mass="27807">MEFKKIKPKKIYEEVANVLLEMIRNGELKPGDKLQSVQALAENFQVGRSAIREALTSLRAMGVVEMRQGEGTFVKEFNPDGIMYPLSQAYLMSDEQIEQLLEMRKILETGIVAAAAVKRTDSDLRQIGETLAEMKKAVGNEELGEKADLDFHMAIAKATQNHLLVRLMHHVSDLMAEAMKETRRLLLYSEDATMEKLNEEHERIYQAIVDRDKEAARKAMLKHLEGVEQVLMEAFADEKKKNEM</sequence>
<dbReference type="Gene3D" id="1.10.10.10">
    <property type="entry name" value="Winged helix-like DNA-binding domain superfamily/Winged helix DNA-binding domain"/>
    <property type="match status" value="1"/>
</dbReference>
<keyword evidence="1" id="KW-0805">Transcription regulation</keyword>
<dbReference type="PANTHER" id="PTHR43537">
    <property type="entry name" value="TRANSCRIPTIONAL REGULATOR, GNTR FAMILY"/>
    <property type="match status" value="1"/>
</dbReference>
<dbReference type="PROSITE" id="PS50949">
    <property type="entry name" value="HTH_GNTR"/>
    <property type="match status" value="1"/>
</dbReference>
<dbReference type="InterPro" id="IPR036388">
    <property type="entry name" value="WH-like_DNA-bd_sf"/>
</dbReference>
<evidence type="ECO:0000256" key="3">
    <source>
        <dbReference type="ARBA" id="ARBA00023163"/>
    </source>
</evidence>
<dbReference type="AlphaFoldDB" id="G9QH56"/>
<proteinExistence type="predicted"/>
<dbReference type="HOGENOM" id="CLU_017584_9_3_9"/>
<dbReference type="CDD" id="cd07377">
    <property type="entry name" value="WHTH_GntR"/>
    <property type="match status" value="1"/>
</dbReference>
<dbReference type="InterPro" id="IPR008920">
    <property type="entry name" value="TF_FadR/GntR_C"/>
</dbReference>
<protein>
    <recommendedName>
        <fullName evidence="4">HTH gntR-type domain-containing protein</fullName>
    </recommendedName>
</protein>
<dbReference type="Gene3D" id="1.20.120.530">
    <property type="entry name" value="GntR ligand-binding domain-like"/>
    <property type="match status" value="1"/>
</dbReference>
<dbReference type="SMART" id="SM00345">
    <property type="entry name" value="HTH_GNTR"/>
    <property type="match status" value="1"/>
</dbReference>
<dbReference type="InterPro" id="IPR000524">
    <property type="entry name" value="Tscrpt_reg_HTH_GntR"/>
</dbReference>
<evidence type="ECO:0000256" key="2">
    <source>
        <dbReference type="ARBA" id="ARBA00023125"/>
    </source>
</evidence>
<evidence type="ECO:0000313" key="6">
    <source>
        <dbReference type="Proteomes" id="UP000011747"/>
    </source>
</evidence>
<evidence type="ECO:0000259" key="4">
    <source>
        <dbReference type="PROSITE" id="PS50949"/>
    </source>
</evidence>
<reference evidence="5 6" key="1">
    <citation type="submission" date="2011-09" db="EMBL/GenBank/DDBJ databases">
        <title>The Genome Sequence of Bacillus smithii 7_3_47FAA.</title>
        <authorList>
            <consortium name="The Broad Institute Genome Sequencing Platform"/>
            <person name="Earl A."/>
            <person name="Ward D."/>
            <person name="Feldgarden M."/>
            <person name="Gevers D."/>
            <person name="Daigneault M."/>
            <person name="Strauss J."/>
            <person name="Allen-Vercoe E."/>
            <person name="Young S.K."/>
            <person name="Zeng Q."/>
            <person name="Gargeya S."/>
            <person name="Fitzgerald M."/>
            <person name="Haas B."/>
            <person name="Abouelleil A."/>
            <person name="Alvarado L."/>
            <person name="Arachchi H.M."/>
            <person name="Berlin A."/>
            <person name="Brown A."/>
            <person name="Chapman S.B."/>
            <person name="Chen Z."/>
            <person name="Dunbar C."/>
            <person name="Freedman E."/>
            <person name="Gearin G."/>
            <person name="Goldberg J."/>
            <person name="Griggs A."/>
            <person name="Gujja S."/>
            <person name="Heiman D."/>
            <person name="Howarth C."/>
            <person name="Larson L."/>
            <person name="Lui A."/>
            <person name="MacDonald P.J.P."/>
            <person name="Montmayeur A."/>
            <person name="Murphy C."/>
            <person name="Neiman D."/>
            <person name="Pearson M."/>
            <person name="Priest M."/>
            <person name="Roberts A."/>
            <person name="Saif S."/>
            <person name="Shea T."/>
            <person name="Shenoy N."/>
            <person name="Sisk P."/>
            <person name="Stolte C."/>
            <person name="Sykes S."/>
            <person name="Wortman J."/>
            <person name="Nusbaum C."/>
            <person name="Birren B."/>
        </authorList>
    </citation>
    <scope>NUCLEOTIDE SEQUENCE [LARGE SCALE GENOMIC DNA]</scope>
    <source>
        <strain evidence="5 6">7_3_47FAA</strain>
    </source>
</reference>
<comment type="caution">
    <text evidence="5">The sequence shown here is derived from an EMBL/GenBank/DDBJ whole genome shotgun (WGS) entry which is preliminary data.</text>
</comment>
<keyword evidence="3" id="KW-0804">Transcription</keyword>
<dbReference type="GO" id="GO:0003700">
    <property type="term" value="F:DNA-binding transcription factor activity"/>
    <property type="evidence" value="ECO:0007669"/>
    <property type="project" value="InterPro"/>
</dbReference>
<dbReference type="PANTHER" id="PTHR43537:SF5">
    <property type="entry name" value="UXU OPERON TRANSCRIPTIONAL REGULATOR"/>
    <property type="match status" value="1"/>
</dbReference>
<dbReference type="GO" id="GO:0003677">
    <property type="term" value="F:DNA binding"/>
    <property type="evidence" value="ECO:0007669"/>
    <property type="project" value="UniProtKB-KW"/>
</dbReference>
<dbReference type="InterPro" id="IPR011711">
    <property type="entry name" value="GntR_C"/>
</dbReference>
<dbReference type="SUPFAM" id="SSF46785">
    <property type="entry name" value="Winged helix' DNA-binding domain"/>
    <property type="match status" value="1"/>
</dbReference>
<evidence type="ECO:0000313" key="5">
    <source>
        <dbReference type="EMBL" id="EHL79563.1"/>
    </source>
</evidence>
<dbReference type="RefSeq" id="WP_003352508.1">
    <property type="nucleotide sequence ID" value="NZ_JH414740.1"/>
</dbReference>